<reference evidence="1 2" key="1">
    <citation type="journal article" date="2019" name="Genome Biol. Evol.">
        <title>Insights into the evolution of the New World diploid cottons (Gossypium, subgenus Houzingenia) based on genome sequencing.</title>
        <authorList>
            <person name="Grover C.E."/>
            <person name="Arick M.A. 2nd"/>
            <person name="Thrash A."/>
            <person name="Conover J.L."/>
            <person name="Sanders W.S."/>
            <person name="Peterson D.G."/>
            <person name="Frelichowski J.E."/>
            <person name="Scheffler J.A."/>
            <person name="Scheffler B.E."/>
            <person name="Wendel J.F."/>
        </authorList>
    </citation>
    <scope>NUCLEOTIDE SEQUENCE [LARGE SCALE GENOMIC DNA]</scope>
    <source>
        <strain evidence="1">6</strain>
        <tissue evidence="1">Leaf</tissue>
    </source>
</reference>
<gene>
    <name evidence="1" type="ORF">Goarm_016453</name>
</gene>
<protein>
    <submittedName>
        <fullName evidence="1">Uncharacterized protein</fullName>
    </submittedName>
</protein>
<dbReference type="Proteomes" id="UP000593575">
    <property type="component" value="Unassembled WGS sequence"/>
</dbReference>
<keyword evidence="2" id="KW-1185">Reference proteome</keyword>
<dbReference type="EMBL" id="JABFAE010000007">
    <property type="protein sequence ID" value="MBA0832037.1"/>
    <property type="molecule type" value="Genomic_DNA"/>
</dbReference>
<evidence type="ECO:0000313" key="1">
    <source>
        <dbReference type="EMBL" id="MBA0832037.1"/>
    </source>
</evidence>
<proteinExistence type="predicted"/>
<accession>A0A7J9JCL7</accession>
<dbReference type="AlphaFoldDB" id="A0A7J9JCL7"/>
<name>A0A7J9JCL7_9ROSI</name>
<sequence length="42" mass="4753">MVSFLVRRSLGKVFPTVSYGLGLLIPIHHHLVLCQYPNSLFV</sequence>
<organism evidence="1 2">
    <name type="scientific">Gossypium armourianum</name>
    <dbReference type="NCBI Taxonomy" id="34283"/>
    <lineage>
        <taxon>Eukaryota</taxon>
        <taxon>Viridiplantae</taxon>
        <taxon>Streptophyta</taxon>
        <taxon>Embryophyta</taxon>
        <taxon>Tracheophyta</taxon>
        <taxon>Spermatophyta</taxon>
        <taxon>Magnoliopsida</taxon>
        <taxon>eudicotyledons</taxon>
        <taxon>Gunneridae</taxon>
        <taxon>Pentapetalae</taxon>
        <taxon>rosids</taxon>
        <taxon>malvids</taxon>
        <taxon>Malvales</taxon>
        <taxon>Malvaceae</taxon>
        <taxon>Malvoideae</taxon>
        <taxon>Gossypium</taxon>
    </lineage>
</organism>
<comment type="caution">
    <text evidence="1">The sequence shown here is derived from an EMBL/GenBank/DDBJ whole genome shotgun (WGS) entry which is preliminary data.</text>
</comment>
<evidence type="ECO:0000313" key="2">
    <source>
        <dbReference type="Proteomes" id="UP000593575"/>
    </source>
</evidence>